<feature type="signal peptide" evidence="1">
    <location>
        <begin position="1"/>
        <end position="21"/>
    </location>
</feature>
<dbReference type="AlphaFoldDB" id="A0A397UCM4"/>
<dbReference type="PANTHER" id="PTHR34862:SF1">
    <property type="entry name" value="SPARK DOMAIN-CONTAINING PROTEIN"/>
    <property type="match status" value="1"/>
</dbReference>
<dbReference type="EMBL" id="QKWP01001666">
    <property type="protein sequence ID" value="RIB07381.1"/>
    <property type="molecule type" value="Genomic_DNA"/>
</dbReference>
<feature type="chain" id="PRO_5017373886" description="DUF7729 domain-containing protein" evidence="1">
    <location>
        <begin position="22"/>
        <end position="257"/>
    </location>
</feature>
<dbReference type="InterPro" id="IPR056146">
    <property type="entry name" value="DUF7729"/>
</dbReference>
<organism evidence="3 4">
    <name type="scientific">Gigaspora rosea</name>
    <dbReference type="NCBI Taxonomy" id="44941"/>
    <lineage>
        <taxon>Eukaryota</taxon>
        <taxon>Fungi</taxon>
        <taxon>Fungi incertae sedis</taxon>
        <taxon>Mucoromycota</taxon>
        <taxon>Glomeromycotina</taxon>
        <taxon>Glomeromycetes</taxon>
        <taxon>Diversisporales</taxon>
        <taxon>Gigasporaceae</taxon>
        <taxon>Gigaspora</taxon>
    </lineage>
</organism>
<evidence type="ECO:0000256" key="1">
    <source>
        <dbReference type="SAM" id="SignalP"/>
    </source>
</evidence>
<evidence type="ECO:0000259" key="2">
    <source>
        <dbReference type="Pfam" id="PF24855"/>
    </source>
</evidence>
<proteinExistence type="predicted"/>
<dbReference type="Proteomes" id="UP000266673">
    <property type="component" value="Unassembled WGS sequence"/>
</dbReference>
<comment type="caution">
    <text evidence="3">The sequence shown here is derived from an EMBL/GenBank/DDBJ whole genome shotgun (WGS) entry which is preliminary data.</text>
</comment>
<reference evidence="3 4" key="1">
    <citation type="submission" date="2018-06" db="EMBL/GenBank/DDBJ databases">
        <title>Comparative genomics reveals the genomic features of Rhizophagus irregularis, R. cerebriforme, R. diaphanum and Gigaspora rosea, and their symbiotic lifestyle signature.</title>
        <authorList>
            <person name="Morin E."/>
            <person name="San Clemente H."/>
            <person name="Chen E.C.H."/>
            <person name="De La Providencia I."/>
            <person name="Hainaut M."/>
            <person name="Kuo A."/>
            <person name="Kohler A."/>
            <person name="Murat C."/>
            <person name="Tang N."/>
            <person name="Roy S."/>
            <person name="Loubradou J."/>
            <person name="Henrissat B."/>
            <person name="Grigoriev I.V."/>
            <person name="Corradi N."/>
            <person name="Roux C."/>
            <person name="Martin F.M."/>
        </authorList>
    </citation>
    <scope>NUCLEOTIDE SEQUENCE [LARGE SCALE GENOMIC DNA]</scope>
    <source>
        <strain evidence="3 4">DAOM 194757</strain>
    </source>
</reference>
<dbReference type="OrthoDB" id="2536450at2759"/>
<accession>A0A397UCM4</accession>
<feature type="domain" description="DUF7729" evidence="2">
    <location>
        <begin position="41"/>
        <end position="220"/>
    </location>
</feature>
<name>A0A397UCM4_9GLOM</name>
<keyword evidence="4" id="KW-1185">Reference proteome</keyword>
<gene>
    <name evidence="3" type="ORF">C2G38_2113932</name>
</gene>
<sequence length="257" mass="27902">MLLKKFLTIIVLLALIGVGSTIPSNVTPNSPTINLDDLVGNITDTCQPALLKIFTSPEFLACVPITALVLLLPIIPEIENIKKNPKEILNYLDPIDQFSNGICSAPKCSDDFVQSSIQDILNGCTTDLTSNNTFVGLIFVVTIFYSPLRDSICFKDNNTFCIHETLNITLNLPDSPFNITGNNIIDTIAVADPGQVCTQCNKDIINTFGNFLKNNTLALQILAQAGINQTRIDTMKIGVAVKCGINFEDGQIPNNPS</sequence>
<dbReference type="PANTHER" id="PTHR34862">
    <property type="entry name" value="SPARK DOMAIN-CONTAINING PROTEIN"/>
    <property type="match status" value="1"/>
</dbReference>
<dbReference type="Pfam" id="PF24855">
    <property type="entry name" value="DUF7729"/>
    <property type="match status" value="1"/>
</dbReference>
<protein>
    <recommendedName>
        <fullName evidence="2">DUF7729 domain-containing protein</fullName>
    </recommendedName>
</protein>
<keyword evidence="1" id="KW-0732">Signal</keyword>
<evidence type="ECO:0000313" key="4">
    <source>
        <dbReference type="Proteomes" id="UP000266673"/>
    </source>
</evidence>
<evidence type="ECO:0000313" key="3">
    <source>
        <dbReference type="EMBL" id="RIB07381.1"/>
    </source>
</evidence>